<dbReference type="EMBL" id="LR134289">
    <property type="protein sequence ID" value="VEE07466.1"/>
    <property type="molecule type" value="Genomic_DNA"/>
</dbReference>
<dbReference type="Proteomes" id="UP000279227">
    <property type="component" value="Chromosome"/>
</dbReference>
<proteinExistence type="predicted"/>
<sequence length="279" mass="30679">MKTIILGLFMLFSMITFLHSQTSSYRLKFRYHISKEKLKDLNDQGYVITDGTTTNYSFCPALNKSFKCLVTNKDGELFIDPWQIEHDKGGSDAKGAVDPCYGQERIINAATPNKLKLVKLSRDKVGDPTRSITLHYQTVIVGINAIGVKVRPSVVDYNNNQYSANVVTGNINLGFSVGYSWGWTTFSHRSSTSWSVTPGASFGFSSASLGKEPLKKKVVTTYNPSNLVLSPSAGLTIARNDIGIIFSYGYDFMTGSNADAWAYQGKRFFGLGIAAGLKL</sequence>
<evidence type="ECO:0000313" key="1">
    <source>
        <dbReference type="EMBL" id="VEE07466.1"/>
    </source>
</evidence>
<dbReference type="RefSeq" id="WP_002977347.1">
    <property type="nucleotide sequence ID" value="NZ_CP068486.1"/>
</dbReference>
<dbReference type="AlphaFoldDB" id="A0A3S4N3M0"/>
<dbReference type="GeneID" id="93020730"/>
<dbReference type="STRING" id="525257.HMPREF0204_12289"/>
<protein>
    <submittedName>
        <fullName evidence="1">Uncharacterized protein</fullName>
    </submittedName>
</protein>
<evidence type="ECO:0000313" key="2">
    <source>
        <dbReference type="Proteomes" id="UP000279227"/>
    </source>
</evidence>
<accession>A0A3S4N3M0</accession>
<dbReference type="KEGG" id="cgle:NCTC11432_02163"/>
<name>A0A3S4N3M0_CHRGE</name>
<reference evidence="1 2" key="1">
    <citation type="submission" date="2018-12" db="EMBL/GenBank/DDBJ databases">
        <authorList>
            <consortium name="Pathogen Informatics"/>
        </authorList>
    </citation>
    <scope>NUCLEOTIDE SEQUENCE [LARGE SCALE GENOMIC DNA]</scope>
    <source>
        <strain evidence="1 2">NCTC11432</strain>
    </source>
</reference>
<dbReference type="OrthoDB" id="1158431at2"/>
<organism evidence="1 2">
    <name type="scientific">Chryseobacterium gleum</name>
    <name type="common">Flavobacterium gleum</name>
    <dbReference type="NCBI Taxonomy" id="250"/>
    <lineage>
        <taxon>Bacteria</taxon>
        <taxon>Pseudomonadati</taxon>
        <taxon>Bacteroidota</taxon>
        <taxon>Flavobacteriia</taxon>
        <taxon>Flavobacteriales</taxon>
        <taxon>Weeksellaceae</taxon>
        <taxon>Chryseobacterium group</taxon>
        <taxon>Chryseobacterium</taxon>
    </lineage>
</organism>
<gene>
    <name evidence="1" type="ORF">NCTC11432_02163</name>
</gene>